<dbReference type="InterPro" id="IPR011545">
    <property type="entry name" value="DEAD/DEAH_box_helicase_dom"/>
</dbReference>
<evidence type="ECO:0000256" key="5">
    <source>
        <dbReference type="ARBA" id="ARBA00022840"/>
    </source>
</evidence>
<dbReference type="STRING" id="1150469.RSPPHO_02459"/>
<dbReference type="NCBIfam" id="NF008164">
    <property type="entry name" value="PRK10917.1-2"/>
    <property type="match status" value="1"/>
</dbReference>
<dbReference type="Proteomes" id="UP000033220">
    <property type="component" value="Chromosome DSM 122"/>
</dbReference>
<dbReference type="PROSITE" id="PS51192">
    <property type="entry name" value="HELICASE_ATP_BIND_1"/>
    <property type="match status" value="1"/>
</dbReference>
<keyword evidence="3 11" id="KW-0378">Hydrolase</keyword>
<dbReference type="PATRIC" id="fig|1150469.3.peg.2790"/>
<evidence type="ECO:0000256" key="7">
    <source>
        <dbReference type="ARBA" id="ARBA00023204"/>
    </source>
</evidence>
<dbReference type="KEGG" id="rpm:RSPPHO_02459"/>
<dbReference type="Pfam" id="PF19833">
    <property type="entry name" value="RecG_dom3_C"/>
    <property type="match status" value="1"/>
</dbReference>
<dbReference type="PANTHER" id="PTHR47964">
    <property type="entry name" value="ATP-DEPENDENT DNA HELICASE HOMOLOG RECG, CHLOROPLASTIC"/>
    <property type="match status" value="1"/>
</dbReference>
<feature type="domain" description="Helicase ATP-binding" evidence="9">
    <location>
        <begin position="295"/>
        <end position="456"/>
    </location>
</feature>
<proteinExistence type="predicted"/>
<dbReference type="HOGENOM" id="CLU_005122_7_1_5"/>
<dbReference type="SUPFAM" id="SSF52540">
    <property type="entry name" value="P-loop containing nucleoside triphosphate hydrolases"/>
    <property type="match status" value="2"/>
</dbReference>
<dbReference type="GO" id="GO:0006281">
    <property type="term" value="P:DNA repair"/>
    <property type="evidence" value="ECO:0007669"/>
    <property type="project" value="UniProtKB-KW"/>
</dbReference>
<dbReference type="GO" id="GO:0005524">
    <property type="term" value="F:ATP binding"/>
    <property type="evidence" value="ECO:0007669"/>
    <property type="project" value="UniProtKB-KW"/>
</dbReference>
<evidence type="ECO:0000256" key="8">
    <source>
        <dbReference type="ARBA" id="ARBA00049819"/>
    </source>
</evidence>
<evidence type="ECO:0000313" key="12">
    <source>
        <dbReference type="Proteomes" id="UP000033220"/>
    </source>
</evidence>
<dbReference type="InterPro" id="IPR045562">
    <property type="entry name" value="RecG_dom3_C"/>
</dbReference>
<evidence type="ECO:0000256" key="1">
    <source>
        <dbReference type="ARBA" id="ARBA00022741"/>
    </source>
</evidence>
<dbReference type="Gene3D" id="3.40.50.300">
    <property type="entry name" value="P-loop containing nucleotide triphosphate hydrolases"/>
    <property type="match status" value="2"/>
</dbReference>
<dbReference type="SMART" id="SM00490">
    <property type="entry name" value="HELICc"/>
    <property type="match status" value="1"/>
</dbReference>
<reference evidence="11 12" key="1">
    <citation type="submission" date="2012-02" db="EMBL/GenBank/DDBJ databases">
        <title>Shotgun genome sequence of Phaeospirillum photometricum DSM 122.</title>
        <authorList>
            <person name="Duquesne K."/>
            <person name="Sturgis J."/>
        </authorList>
    </citation>
    <scope>NUCLEOTIDE SEQUENCE [LARGE SCALE GENOMIC DNA]</scope>
    <source>
        <strain evidence="12">DSM122</strain>
    </source>
</reference>
<dbReference type="Pfam" id="PF00270">
    <property type="entry name" value="DEAD"/>
    <property type="match status" value="1"/>
</dbReference>
<dbReference type="PANTHER" id="PTHR47964:SF1">
    <property type="entry name" value="ATP-DEPENDENT DNA HELICASE HOMOLOG RECG, CHLOROPLASTIC"/>
    <property type="match status" value="1"/>
</dbReference>
<gene>
    <name evidence="11" type="ORF">RSPPHO_02459</name>
</gene>
<keyword evidence="7" id="KW-0234">DNA repair</keyword>
<dbReference type="InterPro" id="IPR047112">
    <property type="entry name" value="RecG/Mfd"/>
</dbReference>
<dbReference type="AlphaFoldDB" id="H6SM70"/>
<evidence type="ECO:0000256" key="3">
    <source>
        <dbReference type="ARBA" id="ARBA00022801"/>
    </source>
</evidence>
<evidence type="ECO:0000313" key="11">
    <source>
        <dbReference type="EMBL" id="CCG09085.1"/>
    </source>
</evidence>
<dbReference type="GO" id="GO:0003678">
    <property type="term" value="F:DNA helicase activity"/>
    <property type="evidence" value="ECO:0007669"/>
    <property type="project" value="TreeGrafter"/>
</dbReference>
<dbReference type="Pfam" id="PF17191">
    <property type="entry name" value="RecG_wedge"/>
    <property type="match status" value="1"/>
</dbReference>
<evidence type="ECO:0000259" key="9">
    <source>
        <dbReference type="PROSITE" id="PS51192"/>
    </source>
</evidence>
<dbReference type="eggNOG" id="COG1200">
    <property type="taxonomic scope" value="Bacteria"/>
</dbReference>
<dbReference type="CDD" id="cd17992">
    <property type="entry name" value="DEXHc_RecG"/>
    <property type="match status" value="1"/>
</dbReference>
<organism evidence="11 12">
    <name type="scientific">Pararhodospirillum photometricum DSM 122</name>
    <dbReference type="NCBI Taxonomy" id="1150469"/>
    <lineage>
        <taxon>Bacteria</taxon>
        <taxon>Pseudomonadati</taxon>
        <taxon>Pseudomonadota</taxon>
        <taxon>Alphaproteobacteria</taxon>
        <taxon>Rhodospirillales</taxon>
        <taxon>Rhodospirillaceae</taxon>
        <taxon>Pararhodospirillum</taxon>
    </lineage>
</organism>
<dbReference type="GO" id="GO:0016787">
    <property type="term" value="F:hydrolase activity"/>
    <property type="evidence" value="ECO:0007669"/>
    <property type="project" value="UniProtKB-KW"/>
</dbReference>
<evidence type="ECO:0000259" key="10">
    <source>
        <dbReference type="PROSITE" id="PS51194"/>
    </source>
</evidence>
<dbReference type="Gene3D" id="2.40.50.140">
    <property type="entry name" value="Nucleic acid-binding proteins"/>
    <property type="match status" value="1"/>
</dbReference>
<evidence type="ECO:0000256" key="6">
    <source>
        <dbReference type="ARBA" id="ARBA00023125"/>
    </source>
</evidence>
<sequence>MPCSPDGPESSRKLLMRPECLNSLFRPLASLKGAGKTTAPLMAKLVGGEKAVDLLWHLPSGVVDRRFRPKVAEAPPGALVTLQVVVEVHQAPAPNAPSPYRVLCRDETGFVTLVWFRGRGDMRGLLPVGAERLVSGKVEFFDGVPQIVHPTVVPLDQADTLCRVEPVYPLSAGVTNKALGRLITQTLDTAPDLPEWLDAPLKAREGWPDWRAAVRAVHAPETLQDLDPTTSARRRLAFDELLAGQLALMLVRNAARERPGRVLAPTGRLRAPTLAAVGFALTGAQTRSLAEIDADLTNPSRMLRLLQGDVGSGKTVVALLAMLAAVENGAQAALMVPTELLARQHLETLRGPCAAAGVSVVLLTGRDKGRAREALLARIAEGSAQIVLGTHALFQDDVVFHDLAVAVIDEQHRFGVQQRLALAAKGRAVDVLVMTATPIPRTLTLTQYGDMDVSRLDEKPPGRQPPDTRLVSLERLGELVAAVGRAVAGGTKVYWVCPLVAESETSDLAAVEARHAVLNEALGGRVGLIHGKLKGPERDTVMEAFAGDGLDVLVATTVIEVGVNVPAATVMIVEHAERFGLAQLHQLRGRIGRGGGRATCLLAYASPLGEVARQRLEILRATDDGFLIAEEDLRLRGGGEVLGTRQSGLPGFRLSDPLLVGDLLATARADAQRLVAMDPGLQGPRGNALRTLLYLFERDAAVKTLRSG</sequence>
<name>H6SM70_PARPM</name>
<dbReference type="GO" id="GO:0003677">
    <property type="term" value="F:DNA binding"/>
    <property type="evidence" value="ECO:0007669"/>
    <property type="project" value="UniProtKB-KW"/>
</dbReference>
<dbReference type="InterPro" id="IPR014001">
    <property type="entry name" value="Helicase_ATP-bd"/>
</dbReference>
<dbReference type="InterPro" id="IPR012340">
    <property type="entry name" value="NA-bd_OB-fold"/>
</dbReference>
<dbReference type="Pfam" id="PF00271">
    <property type="entry name" value="Helicase_C"/>
    <property type="match status" value="1"/>
</dbReference>
<keyword evidence="1" id="KW-0547">Nucleotide-binding</keyword>
<evidence type="ECO:0000256" key="4">
    <source>
        <dbReference type="ARBA" id="ARBA00022806"/>
    </source>
</evidence>
<keyword evidence="2" id="KW-0227">DNA damage</keyword>
<dbReference type="InterPro" id="IPR001650">
    <property type="entry name" value="Helicase_C-like"/>
</dbReference>
<keyword evidence="5" id="KW-0067">ATP-binding</keyword>
<feature type="domain" description="Helicase C-terminal" evidence="10">
    <location>
        <begin position="475"/>
        <end position="634"/>
    </location>
</feature>
<dbReference type="CDD" id="cd04488">
    <property type="entry name" value="RecG_wedge_OBF"/>
    <property type="match status" value="1"/>
</dbReference>
<dbReference type="EMBL" id="HE663493">
    <property type="protein sequence ID" value="CCG09085.1"/>
    <property type="molecule type" value="Genomic_DNA"/>
</dbReference>
<protein>
    <recommendedName>
        <fullName evidence="8">Probable DNA 3'-5' helicase RecG</fullName>
    </recommendedName>
</protein>
<keyword evidence="12" id="KW-1185">Reference proteome</keyword>
<keyword evidence="6" id="KW-0238">DNA-binding</keyword>
<keyword evidence="4 11" id="KW-0347">Helicase</keyword>
<dbReference type="InterPro" id="IPR027417">
    <property type="entry name" value="P-loop_NTPase"/>
</dbReference>
<dbReference type="SUPFAM" id="SSF50249">
    <property type="entry name" value="Nucleic acid-binding proteins"/>
    <property type="match status" value="1"/>
</dbReference>
<dbReference type="PROSITE" id="PS51194">
    <property type="entry name" value="HELICASE_CTER"/>
    <property type="match status" value="1"/>
</dbReference>
<accession>H6SM70</accession>
<dbReference type="InterPro" id="IPR033454">
    <property type="entry name" value="RecG_wedge"/>
</dbReference>
<evidence type="ECO:0000256" key="2">
    <source>
        <dbReference type="ARBA" id="ARBA00022763"/>
    </source>
</evidence>
<dbReference type="SMART" id="SM00487">
    <property type="entry name" value="DEXDc"/>
    <property type="match status" value="1"/>
</dbReference>